<name>A0ABP0HRW0_9DINO</name>
<dbReference type="InterPro" id="IPR000719">
    <property type="entry name" value="Prot_kinase_dom"/>
</dbReference>
<dbReference type="PROSITE" id="PS00108">
    <property type="entry name" value="PROTEIN_KINASE_ST"/>
    <property type="match status" value="1"/>
</dbReference>
<dbReference type="PANTHER" id="PTHR24056">
    <property type="entry name" value="CELL DIVISION PROTEIN KINASE"/>
    <property type="match status" value="1"/>
</dbReference>
<sequence>MASLEEIVQAPEIGSHYEIIDKIGQGSYGAVYGAICRSDGRQVAIKRTLYCGEEGVPATTLREISVLRSLSHEHVVKLHDMIADDQYIWMVFERFDMDLRTYLHRYGSFQGDLLRRGAWQLFSGLAHCHQRLVLHRDLKPPNILMKMGEMRLVLADLGLAQMMRPRTAVCSGQVCTLWYRPIELLLGFRHYGPPMDVWSLGCILSEMTTRRVLFPGDSEIDTIFRIFRLLGTPSEETWPGVSALEYFSKDFPDWSNTLHIPGLSDAGHDLLEQCLQYKAHRRISAATALQHPFCGEPASIWL</sequence>
<dbReference type="InterPro" id="IPR008271">
    <property type="entry name" value="Ser/Thr_kinase_AS"/>
</dbReference>
<comment type="caution">
    <text evidence="1">The sequence shown here is derived from an EMBL/GenBank/DDBJ whole genome shotgun (WGS) entry which is preliminary data.</text>
</comment>
<proteinExistence type="predicted"/>
<accession>A0ABP0HRW0</accession>
<dbReference type="PANTHER" id="PTHR24056:SF254">
    <property type="entry name" value="CYCLIN-DEPENDENT KINASE 2"/>
    <property type="match status" value="1"/>
</dbReference>
<reference evidence="1 2" key="1">
    <citation type="submission" date="2024-02" db="EMBL/GenBank/DDBJ databases">
        <authorList>
            <person name="Chen Y."/>
            <person name="Shah S."/>
            <person name="Dougan E. K."/>
            <person name="Thang M."/>
            <person name="Chan C."/>
        </authorList>
    </citation>
    <scope>NUCLEOTIDE SEQUENCE [LARGE SCALE GENOMIC DNA]</scope>
</reference>
<evidence type="ECO:0000313" key="1">
    <source>
        <dbReference type="EMBL" id="CAK8992587.1"/>
    </source>
</evidence>
<dbReference type="SMART" id="SM00220">
    <property type="entry name" value="S_TKc"/>
    <property type="match status" value="1"/>
</dbReference>
<protein>
    <submittedName>
        <fullName evidence="1">Uncharacterized protein</fullName>
    </submittedName>
</protein>
<gene>
    <name evidence="1" type="ORF">SCF082_LOCUS3161</name>
</gene>
<dbReference type="PROSITE" id="PS50011">
    <property type="entry name" value="PROTEIN_KINASE_DOM"/>
    <property type="match status" value="1"/>
</dbReference>
<dbReference type="EMBL" id="CAXAMM010001581">
    <property type="protein sequence ID" value="CAK8992587.1"/>
    <property type="molecule type" value="Genomic_DNA"/>
</dbReference>
<dbReference type="PROSITE" id="PS00107">
    <property type="entry name" value="PROTEIN_KINASE_ATP"/>
    <property type="match status" value="1"/>
</dbReference>
<dbReference type="InterPro" id="IPR017441">
    <property type="entry name" value="Protein_kinase_ATP_BS"/>
</dbReference>
<dbReference type="InterPro" id="IPR050108">
    <property type="entry name" value="CDK"/>
</dbReference>
<organism evidence="1 2">
    <name type="scientific">Durusdinium trenchii</name>
    <dbReference type="NCBI Taxonomy" id="1381693"/>
    <lineage>
        <taxon>Eukaryota</taxon>
        <taxon>Sar</taxon>
        <taxon>Alveolata</taxon>
        <taxon>Dinophyceae</taxon>
        <taxon>Suessiales</taxon>
        <taxon>Symbiodiniaceae</taxon>
        <taxon>Durusdinium</taxon>
    </lineage>
</organism>
<dbReference type="Gene3D" id="1.10.510.10">
    <property type="entry name" value="Transferase(Phosphotransferase) domain 1"/>
    <property type="match status" value="1"/>
</dbReference>
<dbReference type="Proteomes" id="UP001642464">
    <property type="component" value="Unassembled WGS sequence"/>
</dbReference>
<keyword evidence="2" id="KW-1185">Reference proteome</keyword>
<dbReference type="SUPFAM" id="SSF56112">
    <property type="entry name" value="Protein kinase-like (PK-like)"/>
    <property type="match status" value="1"/>
</dbReference>
<dbReference type="Pfam" id="PF00069">
    <property type="entry name" value="Pkinase"/>
    <property type="match status" value="1"/>
</dbReference>
<dbReference type="Gene3D" id="3.30.200.20">
    <property type="entry name" value="Phosphorylase Kinase, domain 1"/>
    <property type="match status" value="1"/>
</dbReference>
<evidence type="ECO:0000313" key="2">
    <source>
        <dbReference type="Proteomes" id="UP001642464"/>
    </source>
</evidence>
<dbReference type="InterPro" id="IPR011009">
    <property type="entry name" value="Kinase-like_dom_sf"/>
</dbReference>